<dbReference type="EMBL" id="BGZK01000053">
    <property type="protein sequence ID" value="GBP12763.1"/>
    <property type="molecule type" value="Genomic_DNA"/>
</dbReference>
<protein>
    <submittedName>
        <fullName evidence="2">Uncharacterized protein</fullName>
    </submittedName>
</protein>
<comment type="caution">
    <text evidence="2">The sequence shown here is derived from an EMBL/GenBank/DDBJ whole genome shotgun (WGS) entry which is preliminary data.</text>
</comment>
<dbReference type="Proteomes" id="UP000299102">
    <property type="component" value="Unassembled WGS sequence"/>
</dbReference>
<feature type="region of interest" description="Disordered" evidence="1">
    <location>
        <begin position="67"/>
        <end position="99"/>
    </location>
</feature>
<dbReference type="AlphaFoldDB" id="A0A4C1TE02"/>
<reference evidence="2 3" key="1">
    <citation type="journal article" date="2019" name="Commun. Biol.">
        <title>The bagworm genome reveals a unique fibroin gene that provides high tensile strength.</title>
        <authorList>
            <person name="Kono N."/>
            <person name="Nakamura H."/>
            <person name="Ohtoshi R."/>
            <person name="Tomita M."/>
            <person name="Numata K."/>
            <person name="Arakawa K."/>
        </authorList>
    </citation>
    <scope>NUCLEOTIDE SEQUENCE [LARGE SCALE GENOMIC DNA]</scope>
</reference>
<evidence type="ECO:0000313" key="3">
    <source>
        <dbReference type="Proteomes" id="UP000299102"/>
    </source>
</evidence>
<organism evidence="2 3">
    <name type="scientific">Eumeta variegata</name>
    <name type="common">Bagworm moth</name>
    <name type="synonym">Eumeta japonica</name>
    <dbReference type="NCBI Taxonomy" id="151549"/>
    <lineage>
        <taxon>Eukaryota</taxon>
        <taxon>Metazoa</taxon>
        <taxon>Ecdysozoa</taxon>
        <taxon>Arthropoda</taxon>
        <taxon>Hexapoda</taxon>
        <taxon>Insecta</taxon>
        <taxon>Pterygota</taxon>
        <taxon>Neoptera</taxon>
        <taxon>Endopterygota</taxon>
        <taxon>Lepidoptera</taxon>
        <taxon>Glossata</taxon>
        <taxon>Ditrysia</taxon>
        <taxon>Tineoidea</taxon>
        <taxon>Psychidae</taxon>
        <taxon>Oiketicinae</taxon>
        <taxon>Eumeta</taxon>
    </lineage>
</organism>
<evidence type="ECO:0000313" key="2">
    <source>
        <dbReference type="EMBL" id="GBP12763.1"/>
    </source>
</evidence>
<keyword evidence="3" id="KW-1185">Reference proteome</keyword>
<sequence>MMGHHVEARQPLYAVRFDLCTENRQQSHYPALSAVMDADTPLAHRCTVDPLANIVHSPGYRVTGTARLSPGHGRAHEAEGVGEEQVKSSSPNDDLLQRPISTGSASLTQVLNSSMRDKKVWEDKSLHPKHRVGWLRSGGRGVRWDQLNSSQLSQPVPADNDLRIRGSRANAYVKLLHNTYIRNFV</sequence>
<proteinExistence type="predicted"/>
<name>A0A4C1TE02_EUMVA</name>
<accession>A0A4C1TE02</accession>
<gene>
    <name evidence="2" type="ORF">EVAR_6096_1</name>
</gene>
<evidence type="ECO:0000256" key="1">
    <source>
        <dbReference type="SAM" id="MobiDB-lite"/>
    </source>
</evidence>